<evidence type="ECO:0000256" key="4">
    <source>
        <dbReference type="ARBA" id="ARBA00022490"/>
    </source>
</evidence>
<dbReference type="Gene3D" id="3.40.50.1820">
    <property type="entry name" value="alpha/beta hydrolase"/>
    <property type="match status" value="1"/>
</dbReference>
<protein>
    <recommendedName>
        <fullName evidence="3">palmitoyl-protein hydrolase</fullName>
        <ecNumber evidence="3">3.1.2.22</ecNumber>
    </recommendedName>
    <alternativeName>
        <fullName evidence="8">Palmitoyl-protein hydrolase</fullName>
    </alternativeName>
</protein>
<evidence type="ECO:0000256" key="5">
    <source>
        <dbReference type="ARBA" id="ARBA00022801"/>
    </source>
</evidence>
<feature type="domain" description="Phospholipase/carboxylesterase/thioesterase" evidence="11">
    <location>
        <begin position="24"/>
        <end position="227"/>
    </location>
</feature>
<dbReference type="GO" id="GO:0006631">
    <property type="term" value="P:fatty acid metabolic process"/>
    <property type="evidence" value="ECO:0007669"/>
    <property type="project" value="UniProtKB-KW"/>
</dbReference>
<evidence type="ECO:0000256" key="9">
    <source>
        <dbReference type="ARBA" id="ARBA00047337"/>
    </source>
</evidence>
<evidence type="ECO:0000256" key="7">
    <source>
        <dbReference type="ARBA" id="ARBA00023098"/>
    </source>
</evidence>
<evidence type="ECO:0000256" key="2">
    <source>
        <dbReference type="ARBA" id="ARBA00006499"/>
    </source>
</evidence>
<accession>A0A1I7Z9W4</accession>
<dbReference type="EC" id="3.1.2.22" evidence="3"/>
<dbReference type="InterPro" id="IPR029058">
    <property type="entry name" value="AB_hydrolase_fold"/>
</dbReference>
<dbReference type="GO" id="GO:0005737">
    <property type="term" value="C:cytoplasm"/>
    <property type="evidence" value="ECO:0007669"/>
    <property type="project" value="UniProtKB-SubCell"/>
</dbReference>
<dbReference type="GO" id="GO:0008474">
    <property type="term" value="F:palmitoyl-(protein) hydrolase activity"/>
    <property type="evidence" value="ECO:0007669"/>
    <property type="project" value="UniProtKB-EC"/>
</dbReference>
<dbReference type="SUPFAM" id="SSF53474">
    <property type="entry name" value="alpha/beta-Hydrolases"/>
    <property type="match status" value="1"/>
</dbReference>
<dbReference type="InterPro" id="IPR050565">
    <property type="entry name" value="LYPA1-2/EST-like"/>
</dbReference>
<evidence type="ECO:0000313" key="12">
    <source>
        <dbReference type="Proteomes" id="UP000095287"/>
    </source>
</evidence>
<keyword evidence="6" id="KW-0276">Fatty acid metabolism</keyword>
<keyword evidence="7" id="KW-0443">Lipid metabolism</keyword>
<keyword evidence="12" id="KW-1185">Reference proteome</keyword>
<keyword evidence="4" id="KW-0963">Cytoplasm</keyword>
<dbReference type="WBParaSite" id="L893_g24055.t1">
    <property type="protein sequence ID" value="L893_g24055.t1"/>
    <property type="gene ID" value="L893_g24055"/>
</dbReference>
<dbReference type="Pfam" id="PF02230">
    <property type="entry name" value="Abhydrolase_2"/>
    <property type="match status" value="1"/>
</dbReference>
<evidence type="ECO:0000256" key="6">
    <source>
        <dbReference type="ARBA" id="ARBA00022832"/>
    </source>
</evidence>
<evidence type="ECO:0000259" key="11">
    <source>
        <dbReference type="Pfam" id="PF02230"/>
    </source>
</evidence>
<name>A0A1I7Z9W4_9BILA</name>
<evidence type="ECO:0000256" key="1">
    <source>
        <dbReference type="ARBA" id="ARBA00004496"/>
    </source>
</evidence>
<organism evidence="12 13">
    <name type="scientific">Steinernema glaseri</name>
    <dbReference type="NCBI Taxonomy" id="37863"/>
    <lineage>
        <taxon>Eukaryota</taxon>
        <taxon>Metazoa</taxon>
        <taxon>Ecdysozoa</taxon>
        <taxon>Nematoda</taxon>
        <taxon>Chromadorea</taxon>
        <taxon>Rhabditida</taxon>
        <taxon>Tylenchina</taxon>
        <taxon>Panagrolaimomorpha</taxon>
        <taxon>Strongyloidoidea</taxon>
        <taxon>Steinernematidae</taxon>
        <taxon>Steinernema</taxon>
    </lineage>
</organism>
<dbReference type="InterPro" id="IPR003140">
    <property type="entry name" value="PLipase/COase/thioEstase"/>
</dbReference>
<dbReference type="PANTHER" id="PTHR10655">
    <property type="entry name" value="LYSOPHOSPHOLIPASE-RELATED"/>
    <property type="match status" value="1"/>
</dbReference>
<dbReference type="FunFam" id="3.40.50.1820:FF:000010">
    <property type="entry name" value="Acyl-protein thioesterase 2"/>
    <property type="match status" value="1"/>
</dbReference>
<sequence>MLLVSVCKAGNGFRLCPNDRTRRTEYEYIIFFHGLGDQGDGWASMFRDEIRIKTVKYICPNAADRAVTLNFGMRMPAWFDLKGLSEDAEEDDQGIAAATQYVHNLVDQEIAAGVPANKIILGGFSMGGALAIYAGLTCKHKLAGIVGLSSFLLQRTKLPGSHTANMQTNILLGHGSNDFLVPLSFGERTRDAIKVFNPHVEMKIYPGIQHSSCPQEMTDVKNFIEKVLK</sequence>
<dbReference type="AlphaFoldDB" id="A0A1I7Z9W4"/>
<dbReference type="PANTHER" id="PTHR10655:SF68">
    <property type="entry name" value="PALMITOYL-PROTEIN HYDROLASE"/>
    <property type="match status" value="1"/>
</dbReference>
<dbReference type="GO" id="GO:0052689">
    <property type="term" value="F:carboxylic ester hydrolase activity"/>
    <property type="evidence" value="ECO:0007669"/>
    <property type="project" value="TreeGrafter"/>
</dbReference>
<evidence type="ECO:0000256" key="8">
    <source>
        <dbReference type="ARBA" id="ARBA00031195"/>
    </source>
</evidence>
<reference evidence="13" key="1">
    <citation type="submission" date="2016-11" db="UniProtKB">
        <authorList>
            <consortium name="WormBaseParasite"/>
        </authorList>
    </citation>
    <scope>IDENTIFICATION</scope>
</reference>
<evidence type="ECO:0000256" key="10">
    <source>
        <dbReference type="ARBA" id="ARBA00048656"/>
    </source>
</evidence>
<dbReference type="Proteomes" id="UP000095287">
    <property type="component" value="Unplaced"/>
</dbReference>
<proteinExistence type="inferred from homology"/>
<comment type="catalytic activity">
    <reaction evidence="9">
        <text>S-hexadecanoyl-L-cysteinyl-[protein] + H2O = L-cysteinyl-[protein] + hexadecanoate + H(+)</text>
        <dbReference type="Rhea" id="RHEA:19233"/>
        <dbReference type="Rhea" id="RHEA-COMP:10131"/>
        <dbReference type="Rhea" id="RHEA-COMP:11032"/>
        <dbReference type="ChEBI" id="CHEBI:7896"/>
        <dbReference type="ChEBI" id="CHEBI:15377"/>
        <dbReference type="ChEBI" id="CHEBI:15378"/>
        <dbReference type="ChEBI" id="CHEBI:29950"/>
        <dbReference type="ChEBI" id="CHEBI:74151"/>
        <dbReference type="EC" id="3.1.2.22"/>
    </reaction>
</comment>
<comment type="subcellular location">
    <subcellularLocation>
        <location evidence="1">Cytoplasm</location>
    </subcellularLocation>
</comment>
<keyword evidence="5" id="KW-0378">Hydrolase</keyword>
<evidence type="ECO:0000313" key="13">
    <source>
        <dbReference type="WBParaSite" id="L893_g24055.t1"/>
    </source>
</evidence>
<comment type="catalytic activity">
    <reaction evidence="10">
        <text>1-hexadecanoyl-sn-glycero-3-phosphocholine + H2O = sn-glycerol 3-phosphocholine + hexadecanoate + H(+)</text>
        <dbReference type="Rhea" id="RHEA:40435"/>
        <dbReference type="ChEBI" id="CHEBI:7896"/>
        <dbReference type="ChEBI" id="CHEBI:15377"/>
        <dbReference type="ChEBI" id="CHEBI:15378"/>
        <dbReference type="ChEBI" id="CHEBI:16870"/>
        <dbReference type="ChEBI" id="CHEBI:72998"/>
    </reaction>
    <physiologicalReaction direction="left-to-right" evidence="10">
        <dbReference type="Rhea" id="RHEA:40436"/>
    </physiologicalReaction>
</comment>
<comment type="similarity">
    <text evidence="2">Belongs to the AB hydrolase superfamily. AB hydrolase 2 family.</text>
</comment>
<evidence type="ECO:0000256" key="3">
    <source>
        <dbReference type="ARBA" id="ARBA00012423"/>
    </source>
</evidence>